<reference evidence="1" key="1">
    <citation type="submission" date="2020-05" db="EMBL/GenBank/DDBJ databases">
        <title>Large-scale comparative analyses of tick genomes elucidate their genetic diversity and vector capacities.</title>
        <authorList>
            <person name="Jia N."/>
            <person name="Wang J."/>
            <person name="Shi W."/>
            <person name="Du L."/>
            <person name="Sun Y."/>
            <person name="Zhan W."/>
            <person name="Jiang J."/>
            <person name="Wang Q."/>
            <person name="Zhang B."/>
            <person name="Ji P."/>
            <person name="Sakyi L.B."/>
            <person name="Cui X."/>
            <person name="Yuan T."/>
            <person name="Jiang B."/>
            <person name="Yang W."/>
            <person name="Lam T.T.-Y."/>
            <person name="Chang Q."/>
            <person name="Ding S."/>
            <person name="Wang X."/>
            <person name="Zhu J."/>
            <person name="Ruan X."/>
            <person name="Zhao L."/>
            <person name="Wei J."/>
            <person name="Que T."/>
            <person name="Du C."/>
            <person name="Cheng J."/>
            <person name="Dai P."/>
            <person name="Han X."/>
            <person name="Huang E."/>
            <person name="Gao Y."/>
            <person name="Liu J."/>
            <person name="Shao H."/>
            <person name="Ye R."/>
            <person name="Li L."/>
            <person name="Wei W."/>
            <person name="Wang X."/>
            <person name="Wang C."/>
            <person name="Yang T."/>
            <person name="Huo Q."/>
            <person name="Li W."/>
            <person name="Guo W."/>
            <person name="Chen H."/>
            <person name="Zhou L."/>
            <person name="Ni X."/>
            <person name="Tian J."/>
            <person name="Zhou Y."/>
            <person name="Sheng Y."/>
            <person name="Liu T."/>
            <person name="Pan Y."/>
            <person name="Xia L."/>
            <person name="Li J."/>
            <person name="Zhao F."/>
            <person name="Cao W."/>
        </authorList>
    </citation>
    <scope>NUCLEOTIDE SEQUENCE</scope>
    <source>
        <strain evidence="1">Dsil-2018</strain>
    </source>
</reference>
<dbReference type="EMBL" id="CM023473">
    <property type="protein sequence ID" value="KAH7954875.1"/>
    <property type="molecule type" value="Genomic_DNA"/>
</dbReference>
<evidence type="ECO:0000313" key="1">
    <source>
        <dbReference type="EMBL" id="KAH7954875.1"/>
    </source>
</evidence>
<accession>A0ACB8CZY8</accession>
<organism evidence="1 2">
    <name type="scientific">Dermacentor silvarum</name>
    <name type="common">Tick</name>
    <dbReference type="NCBI Taxonomy" id="543639"/>
    <lineage>
        <taxon>Eukaryota</taxon>
        <taxon>Metazoa</taxon>
        <taxon>Ecdysozoa</taxon>
        <taxon>Arthropoda</taxon>
        <taxon>Chelicerata</taxon>
        <taxon>Arachnida</taxon>
        <taxon>Acari</taxon>
        <taxon>Parasitiformes</taxon>
        <taxon>Ixodida</taxon>
        <taxon>Ixodoidea</taxon>
        <taxon>Ixodidae</taxon>
        <taxon>Rhipicephalinae</taxon>
        <taxon>Dermacentor</taxon>
    </lineage>
</organism>
<keyword evidence="2" id="KW-1185">Reference proteome</keyword>
<sequence>MESSNESKVNTGQSGLRGTRHFDETTITTARDRGRPCKSCCSKIRCTCSPAPRPEAGSNVGPARSMAVVPSKEHYGTGASLHAVSSTSLPDTSLDHSRRMSRTSMHEELGLFRWSSRLKEALRLPLNIRLELVSPFGPLATEKDDGGAQNGAIEDHASAQASAPVTSAQLTSAQIVSAQMNSFWSIWRHQLTASDLACAVATILSAAIVILTSLVLLSPAVPPERAEVTVAGGFGSVTGFGSLAAGRHVYAFLGVPFAEPPLGKFRFQRATPRQPSVMDGRRAGPACYQEGAVGADVSEDCLHLNIWTPKADCDTTRQPSCANRTVLFFLHGGFFQAGSNRDYPLDGSYLSALGDVVVVVPNYRLGALGFLYNGGPTAPGNAGLHDQLLALEWTRAHIGSFAGNGSDVVAMGHGAGAGSIGLHLFGSAAADNRNGNNADDRRGRPRLTRAILMSGSPFTR</sequence>
<comment type="caution">
    <text evidence="1">The sequence shown here is derived from an EMBL/GenBank/DDBJ whole genome shotgun (WGS) entry which is preliminary data.</text>
</comment>
<proteinExistence type="predicted"/>
<gene>
    <name evidence="1" type="ORF">HPB49_022495</name>
</gene>
<protein>
    <submittedName>
        <fullName evidence="1">Uncharacterized protein</fullName>
    </submittedName>
</protein>
<name>A0ACB8CZY8_DERSI</name>
<evidence type="ECO:0000313" key="2">
    <source>
        <dbReference type="Proteomes" id="UP000821865"/>
    </source>
</evidence>
<dbReference type="Proteomes" id="UP000821865">
    <property type="component" value="Chromosome 4"/>
</dbReference>